<proteinExistence type="predicted"/>
<comment type="caution">
    <text evidence="1">The sequence shown here is derived from an EMBL/GenBank/DDBJ whole genome shotgun (WGS) entry which is preliminary data.</text>
</comment>
<dbReference type="Proteomes" id="UP001056120">
    <property type="component" value="Linkage Group LG13"/>
</dbReference>
<evidence type="ECO:0000313" key="2">
    <source>
        <dbReference type="Proteomes" id="UP001056120"/>
    </source>
</evidence>
<dbReference type="EMBL" id="CM042030">
    <property type="protein sequence ID" value="KAI3787449.1"/>
    <property type="molecule type" value="Genomic_DNA"/>
</dbReference>
<name>A0ACB9GV11_9ASTR</name>
<organism evidence="1 2">
    <name type="scientific">Smallanthus sonchifolius</name>
    <dbReference type="NCBI Taxonomy" id="185202"/>
    <lineage>
        <taxon>Eukaryota</taxon>
        <taxon>Viridiplantae</taxon>
        <taxon>Streptophyta</taxon>
        <taxon>Embryophyta</taxon>
        <taxon>Tracheophyta</taxon>
        <taxon>Spermatophyta</taxon>
        <taxon>Magnoliopsida</taxon>
        <taxon>eudicotyledons</taxon>
        <taxon>Gunneridae</taxon>
        <taxon>Pentapetalae</taxon>
        <taxon>asterids</taxon>
        <taxon>campanulids</taxon>
        <taxon>Asterales</taxon>
        <taxon>Asteraceae</taxon>
        <taxon>Asteroideae</taxon>
        <taxon>Heliantheae alliance</taxon>
        <taxon>Millerieae</taxon>
        <taxon>Smallanthus</taxon>
    </lineage>
</organism>
<gene>
    <name evidence="1" type="ORF">L1987_41924</name>
</gene>
<sequence>MYFWVGCNLPCSDLRRNMEELSENKSKISPPSSSSEVDFGVLEKVKPFAGDSTVEWVDYAIQQAVIAQKTTVETLESFVTLTKSRLDQIKSTSTAHLHMTIESVKDFKSDFNVYEDIVFGKIKEGVYFTASHPFATSGLVFGSGILALKRTRRSLYYSTMRLFSNDEAMLAKANAKVQKLRESVRTLTEERKKLEKLSLGAEVELKRARTKLRQAGKQIQGVISSGYKIERQAGGLKDILTELPKRDASGFRSEIQEEICSFRLYFSLTNIMQMHTLMQVSRLASQAKHERKVLNKEVKKISDYGISV</sequence>
<reference evidence="1 2" key="2">
    <citation type="journal article" date="2022" name="Mol. Ecol. Resour.">
        <title>The genomes of chicory, endive, great burdock and yacon provide insights into Asteraceae paleo-polyploidization history and plant inulin production.</title>
        <authorList>
            <person name="Fan W."/>
            <person name="Wang S."/>
            <person name="Wang H."/>
            <person name="Wang A."/>
            <person name="Jiang F."/>
            <person name="Liu H."/>
            <person name="Zhao H."/>
            <person name="Xu D."/>
            <person name="Zhang Y."/>
        </authorList>
    </citation>
    <scope>NUCLEOTIDE SEQUENCE [LARGE SCALE GENOMIC DNA]</scope>
    <source>
        <strain evidence="2">cv. Yunnan</strain>
        <tissue evidence="1">Leaves</tissue>
    </source>
</reference>
<accession>A0ACB9GV11</accession>
<reference evidence="2" key="1">
    <citation type="journal article" date="2022" name="Mol. Ecol. Resour.">
        <title>The genomes of chicory, endive, great burdock and yacon provide insights into Asteraceae palaeo-polyploidization history and plant inulin production.</title>
        <authorList>
            <person name="Fan W."/>
            <person name="Wang S."/>
            <person name="Wang H."/>
            <person name="Wang A."/>
            <person name="Jiang F."/>
            <person name="Liu H."/>
            <person name="Zhao H."/>
            <person name="Xu D."/>
            <person name="Zhang Y."/>
        </authorList>
    </citation>
    <scope>NUCLEOTIDE SEQUENCE [LARGE SCALE GENOMIC DNA]</scope>
    <source>
        <strain evidence="2">cv. Yunnan</strain>
    </source>
</reference>
<evidence type="ECO:0000313" key="1">
    <source>
        <dbReference type="EMBL" id="KAI3787449.1"/>
    </source>
</evidence>
<protein>
    <submittedName>
        <fullName evidence="1">Uncharacterized protein</fullName>
    </submittedName>
</protein>
<keyword evidence="2" id="KW-1185">Reference proteome</keyword>